<dbReference type="EMBL" id="BAAAHP010000092">
    <property type="protein sequence ID" value="GAA0938846.1"/>
    <property type="molecule type" value="Genomic_DNA"/>
</dbReference>
<proteinExistence type="predicted"/>
<gene>
    <name evidence="1" type="ORF">GCM10009559_32910</name>
</gene>
<reference evidence="2" key="1">
    <citation type="journal article" date="2019" name="Int. J. Syst. Evol. Microbiol.">
        <title>The Global Catalogue of Microorganisms (GCM) 10K type strain sequencing project: providing services to taxonomists for standard genome sequencing and annotation.</title>
        <authorList>
            <consortium name="The Broad Institute Genomics Platform"/>
            <consortium name="The Broad Institute Genome Sequencing Center for Infectious Disease"/>
            <person name="Wu L."/>
            <person name="Ma J."/>
        </authorList>
    </citation>
    <scope>NUCLEOTIDE SEQUENCE [LARGE SCALE GENOMIC DNA]</scope>
    <source>
        <strain evidence="2">JCM 11117</strain>
    </source>
</reference>
<evidence type="ECO:0000313" key="1">
    <source>
        <dbReference type="EMBL" id="GAA0938846.1"/>
    </source>
</evidence>
<comment type="caution">
    <text evidence="1">The sequence shown here is derived from an EMBL/GenBank/DDBJ whole genome shotgun (WGS) entry which is preliminary data.</text>
</comment>
<evidence type="ECO:0008006" key="3">
    <source>
        <dbReference type="Google" id="ProtNLM"/>
    </source>
</evidence>
<dbReference type="InterPro" id="IPR008930">
    <property type="entry name" value="Terpenoid_cyclase/PrenylTrfase"/>
</dbReference>
<dbReference type="SUPFAM" id="SSF48239">
    <property type="entry name" value="Terpenoid cyclases/Protein prenyltransferases"/>
    <property type="match status" value="1"/>
</dbReference>
<protein>
    <recommendedName>
        <fullName evidence="3">Prenyltransferase</fullName>
    </recommendedName>
</protein>
<keyword evidence="2" id="KW-1185">Reference proteome</keyword>
<accession>A0ABP4ASL4</accession>
<name>A0ABP4ASL4_9PSEU</name>
<sequence>MSIDLKAAESFLARHARLLDRRRYEFLIGAAPPEAVLAAVDGYRNPDGGYGWGLEPDLRAPESQPGGALHAFEVFAEIGPRTTPRAAQLCDWLETITLPDGGLPFAVPVADDSGCAPFWAQADPAVSTLHSTAFVTGVALRVAAHDRAVAGHRWTGRAVEYCLARIDALDAAPHAIELSFAVRFLDELAATRPDAADRIDRLRRFFPDDGIVPVAGGSPGEVLRPLDFSPLPGRPSRGLFRPEVVEAEVDRLESTQHDDGGWSVDFASYSPAAELEWRGYATVGAIATLRANGRLTRAAVAG</sequence>
<dbReference type="Proteomes" id="UP001499967">
    <property type="component" value="Unassembled WGS sequence"/>
</dbReference>
<evidence type="ECO:0000313" key="2">
    <source>
        <dbReference type="Proteomes" id="UP001499967"/>
    </source>
</evidence>
<organism evidence="1 2">
    <name type="scientific">Pseudonocardia zijingensis</name>
    <dbReference type="NCBI Taxonomy" id="153376"/>
    <lineage>
        <taxon>Bacteria</taxon>
        <taxon>Bacillati</taxon>
        <taxon>Actinomycetota</taxon>
        <taxon>Actinomycetes</taxon>
        <taxon>Pseudonocardiales</taxon>
        <taxon>Pseudonocardiaceae</taxon>
        <taxon>Pseudonocardia</taxon>
    </lineage>
</organism>
<dbReference type="RefSeq" id="WP_343942281.1">
    <property type="nucleotide sequence ID" value="NZ_BAAAHP010000092.1"/>
</dbReference>